<evidence type="ECO:0000256" key="1">
    <source>
        <dbReference type="SAM" id="Phobius"/>
    </source>
</evidence>
<organism evidence="2 3">
    <name type="scientific">Nocardioides renjunii</name>
    <dbReference type="NCBI Taxonomy" id="3095075"/>
    <lineage>
        <taxon>Bacteria</taxon>
        <taxon>Bacillati</taxon>
        <taxon>Actinomycetota</taxon>
        <taxon>Actinomycetes</taxon>
        <taxon>Propionibacteriales</taxon>
        <taxon>Nocardioidaceae</taxon>
        <taxon>Nocardioides</taxon>
    </lineage>
</organism>
<dbReference type="Proteomes" id="UP001291999">
    <property type="component" value="Unassembled WGS sequence"/>
</dbReference>
<feature type="transmembrane region" description="Helical" evidence="1">
    <location>
        <begin position="12"/>
        <end position="35"/>
    </location>
</feature>
<reference evidence="2 3" key="1">
    <citation type="submission" date="2023-11" db="EMBL/GenBank/DDBJ databases">
        <title>Novel species in genus Nocardioides.</title>
        <authorList>
            <person name="Zhou H."/>
        </authorList>
    </citation>
    <scope>NUCLEOTIDE SEQUENCE [LARGE SCALE GENOMIC DNA]</scope>
    <source>
        <strain evidence="2 3">S-58</strain>
    </source>
</reference>
<keyword evidence="1" id="KW-0472">Membrane</keyword>
<evidence type="ECO:0000313" key="3">
    <source>
        <dbReference type="Proteomes" id="UP001291999"/>
    </source>
</evidence>
<dbReference type="RefSeq" id="WP_322423509.1">
    <property type="nucleotide sequence ID" value="NZ_JAXQPW010000001.1"/>
</dbReference>
<name>A0ABU5K8D7_9ACTN</name>
<keyword evidence="1" id="KW-0812">Transmembrane</keyword>
<dbReference type="EMBL" id="JAXQPW010000001">
    <property type="protein sequence ID" value="MDZ5661166.1"/>
    <property type="molecule type" value="Genomic_DNA"/>
</dbReference>
<keyword evidence="1" id="KW-1133">Transmembrane helix</keyword>
<evidence type="ECO:0000313" key="2">
    <source>
        <dbReference type="EMBL" id="MDZ5661166.1"/>
    </source>
</evidence>
<accession>A0ABU5K8D7</accession>
<keyword evidence="3" id="KW-1185">Reference proteome</keyword>
<comment type="caution">
    <text evidence="2">The sequence shown here is derived from an EMBL/GenBank/DDBJ whole genome shotgun (WGS) entry which is preliminary data.</text>
</comment>
<protein>
    <submittedName>
        <fullName evidence="2">Uncharacterized protein</fullName>
    </submittedName>
</protein>
<sequence>MEHEQARGRTRWSPAVAGALVVALVVALVAGVVALPRLLAEDEPAPTGVRPVCVDSPDAPAGAISEQEATWVRFCPLADEGAAQRVRHPQGVITGGLAASVAATLAQTEAGRPVCTAGAATPGPTGLFRIEVGLADGRVAELDGDTGCSTRDELLFSQLETTLLMEAAAGSGPPSAAPAPVTCPERFTTTATNRDGASAPRLAGDPATVPLLPLPAVAVDVCAYSGTGEVRRLADQWQVGPPTSEQVRAAATLQHVPGAMADCEPAPGLTSYVVVLTDATGTARTLTLDPTACSPQRAAVGTPPVDTHLGLATRRLVRLVARSAP</sequence>
<gene>
    <name evidence="2" type="ORF">SFC79_05260</name>
</gene>
<proteinExistence type="predicted"/>